<dbReference type="Gene3D" id="1.10.287.1060">
    <property type="entry name" value="ESAT-6-like"/>
    <property type="match status" value="1"/>
</dbReference>
<evidence type="ECO:0000256" key="1">
    <source>
        <dbReference type="RuleBase" id="RU362001"/>
    </source>
</evidence>
<protein>
    <recommendedName>
        <fullName evidence="1">ESAT-6-like protein</fullName>
    </recommendedName>
</protein>
<sequence>MAEFKVTPEMLKSTSSSLKNINSRFRSVMEGIETDMRAMKQKWDSEAADTFLAKFEKFKSNLEGYYQVVESYSKFLEETAQAYSESDKSINNLTANLFA</sequence>
<dbReference type="InterPro" id="IPR010310">
    <property type="entry name" value="T7SS_ESAT-6-like"/>
</dbReference>
<dbReference type="EMBL" id="NEMB01000003">
    <property type="protein sequence ID" value="PQQ66721.1"/>
    <property type="molecule type" value="Genomic_DNA"/>
</dbReference>
<dbReference type="EMBL" id="CP025197">
    <property type="protein sequence ID" value="AUG56674.1"/>
    <property type="molecule type" value="Genomic_DNA"/>
</dbReference>
<proteinExistence type="inferred from homology"/>
<dbReference type="EMBL" id="CP025197">
    <property type="protein sequence ID" value="AUG56648.1"/>
    <property type="molecule type" value="Genomic_DNA"/>
</dbReference>
<evidence type="ECO:0000313" key="8">
    <source>
        <dbReference type="Proteomes" id="UP000239720"/>
    </source>
</evidence>
<reference evidence="5 8" key="2">
    <citation type="journal article" date="2018" name="Syst. Appl. Microbiol.">
        <title>Characterization and high-quality draft genome sequence of Herbivorax saccincola A7, an anaerobic, alkaliphilic, thermophilic, cellulolytic, and xylanolytic bacterium.</title>
        <authorList>
            <person name="Aikawa S."/>
            <person name="Baramee S."/>
            <person name="Sermsathanaswadi J."/>
            <person name="Thianheng P."/>
            <person name="Tachaapaikoon C."/>
            <person name="Shikata A."/>
            <person name="Waeonukul R."/>
            <person name="Pason P."/>
            <person name="Ratanakhanokchai K."/>
            <person name="Kosugi A."/>
        </authorList>
    </citation>
    <scope>NUCLEOTIDE SEQUENCE [LARGE SCALE GENOMIC DNA]</scope>
    <source>
        <strain evidence="5 8">A7</strain>
    </source>
</reference>
<evidence type="ECO:0000313" key="4">
    <source>
        <dbReference type="EMBL" id="AUG56674.1"/>
    </source>
</evidence>
<dbReference type="OrthoDB" id="2086714at2"/>
<name>A0A2K9E2R9_9FIRM</name>
<evidence type="ECO:0000313" key="3">
    <source>
        <dbReference type="EMBL" id="AUG56669.1"/>
    </source>
</evidence>
<organism evidence="2 7">
    <name type="scientific">Acetivibrio saccincola</name>
    <dbReference type="NCBI Taxonomy" id="1677857"/>
    <lineage>
        <taxon>Bacteria</taxon>
        <taxon>Bacillati</taxon>
        <taxon>Bacillota</taxon>
        <taxon>Clostridia</taxon>
        <taxon>Eubacteriales</taxon>
        <taxon>Oscillospiraceae</taxon>
        <taxon>Acetivibrio</taxon>
    </lineage>
</organism>
<evidence type="ECO:0000313" key="6">
    <source>
        <dbReference type="EMBL" id="PQQ66721.1"/>
    </source>
</evidence>
<dbReference type="NCBIfam" id="TIGR03930">
    <property type="entry name" value="WXG100_ESAT6"/>
    <property type="match status" value="1"/>
</dbReference>
<evidence type="ECO:0000313" key="7">
    <source>
        <dbReference type="Proteomes" id="UP000233534"/>
    </source>
</evidence>
<dbReference type="Pfam" id="PF06013">
    <property type="entry name" value="WXG100"/>
    <property type="match status" value="1"/>
</dbReference>
<dbReference type="KEGG" id="hsc:HVS_03610"/>
<evidence type="ECO:0000313" key="5">
    <source>
        <dbReference type="EMBL" id="PQQ66717.1"/>
    </source>
</evidence>
<dbReference type="KEGG" id="hsc:HVS_03500"/>
<accession>A0A2K9E2R9</accession>
<dbReference type="SUPFAM" id="SSF140453">
    <property type="entry name" value="EsxAB dimer-like"/>
    <property type="match status" value="1"/>
</dbReference>
<gene>
    <name evidence="2" type="primary">esxA2</name>
    <name evidence="3" type="synonym">esxA3</name>
    <name evidence="4" type="synonym">esxA4</name>
    <name evidence="5" type="ORF">B9R14_08125</name>
    <name evidence="6" type="ORF">B9R14_08145</name>
    <name evidence="2" type="ORF">HVS_03500</name>
    <name evidence="3" type="ORF">HVS_03610</name>
    <name evidence="4" type="ORF">HVS_03635</name>
</gene>
<comment type="similarity">
    <text evidence="1">Belongs to the WXG100 family.</text>
</comment>
<evidence type="ECO:0000313" key="2">
    <source>
        <dbReference type="EMBL" id="AUG56648.1"/>
    </source>
</evidence>
<dbReference type="EMBL" id="CP025197">
    <property type="protein sequence ID" value="AUG56669.1"/>
    <property type="molecule type" value="Genomic_DNA"/>
</dbReference>
<keyword evidence="7" id="KW-1185">Reference proteome</keyword>
<dbReference type="InterPro" id="IPR036689">
    <property type="entry name" value="ESAT-6-like_sf"/>
</dbReference>
<dbReference type="EMBL" id="NEMB01000003">
    <property type="protein sequence ID" value="PQQ66717.1"/>
    <property type="molecule type" value="Genomic_DNA"/>
</dbReference>
<dbReference type="KEGG" id="hsc:HVS_03635"/>
<dbReference type="Proteomes" id="UP000233534">
    <property type="component" value="Chromosome"/>
</dbReference>
<dbReference type="Proteomes" id="UP000239720">
    <property type="component" value="Unassembled WGS sequence"/>
</dbReference>
<reference evidence="2 7" key="1">
    <citation type="submission" date="2017-12" db="EMBL/GenBank/DDBJ databases">
        <title>Complete genome sequence of Herbivorax saccincola GGR1, a novel Cellulosome-producing hydrolytic bacterium in a thermophilic biogas plant, established by Illumina and Nanopore MinION sequencing.</title>
        <authorList>
            <person name="Pechtl A."/>
            <person name="Ruckert C."/>
            <person name="Koeck D.E."/>
            <person name="Maus I."/>
            <person name="Winkler A."/>
            <person name="Kalinowski J."/>
            <person name="Puhler A."/>
            <person name="Schwarz W.W."/>
            <person name="Zverlov V.V."/>
            <person name="Schluter A."/>
            <person name="Liebl W."/>
        </authorList>
    </citation>
    <scope>NUCLEOTIDE SEQUENCE [LARGE SCALE GENOMIC DNA]</scope>
    <source>
        <strain evidence="2">GGR1</strain>
        <strain evidence="7">SR1</strain>
    </source>
</reference>
<dbReference type="AlphaFoldDB" id="A0A2K9E2R9"/>
<dbReference type="RefSeq" id="WP_101299261.1">
    <property type="nucleotide sequence ID" value="NZ_CP025197.1"/>
</dbReference>